<dbReference type="Proteomes" id="UP000812440">
    <property type="component" value="Chromosome 8_10"/>
</dbReference>
<gene>
    <name evidence="2" type="ORF">GDO86_013806</name>
</gene>
<feature type="compositionally biased region" description="Polar residues" evidence="1">
    <location>
        <begin position="35"/>
        <end position="53"/>
    </location>
</feature>
<name>A0A8T2JRQ0_9PIPI</name>
<comment type="caution">
    <text evidence="2">The sequence shown here is derived from an EMBL/GenBank/DDBJ whole genome shotgun (WGS) entry which is preliminary data.</text>
</comment>
<sequence length="60" mass="6366">MMPPACCARAVYSCTWLPTLHCGNWEATPAHPDGSGSSTGNNHRTEQPGQIISLNPIKCG</sequence>
<dbReference type="EMBL" id="JAACNH010000003">
    <property type="protein sequence ID" value="KAG8446070.1"/>
    <property type="molecule type" value="Genomic_DNA"/>
</dbReference>
<protein>
    <submittedName>
        <fullName evidence="2">Uncharacterized protein</fullName>
    </submittedName>
</protein>
<dbReference type="AlphaFoldDB" id="A0A8T2JRQ0"/>
<reference evidence="2" key="1">
    <citation type="thesis" date="2020" institute="ProQuest LLC" country="789 East Eisenhower Parkway, Ann Arbor, MI, USA">
        <title>Comparative Genomics and Chromosome Evolution.</title>
        <authorList>
            <person name="Mudd A.B."/>
        </authorList>
    </citation>
    <scope>NUCLEOTIDE SEQUENCE</scope>
    <source>
        <strain evidence="2">Female2</strain>
        <tissue evidence="2">Blood</tissue>
    </source>
</reference>
<evidence type="ECO:0000313" key="3">
    <source>
        <dbReference type="Proteomes" id="UP000812440"/>
    </source>
</evidence>
<keyword evidence="3" id="KW-1185">Reference proteome</keyword>
<organism evidence="2 3">
    <name type="scientific">Hymenochirus boettgeri</name>
    <name type="common">Congo dwarf clawed frog</name>
    <dbReference type="NCBI Taxonomy" id="247094"/>
    <lineage>
        <taxon>Eukaryota</taxon>
        <taxon>Metazoa</taxon>
        <taxon>Chordata</taxon>
        <taxon>Craniata</taxon>
        <taxon>Vertebrata</taxon>
        <taxon>Euteleostomi</taxon>
        <taxon>Amphibia</taxon>
        <taxon>Batrachia</taxon>
        <taxon>Anura</taxon>
        <taxon>Pipoidea</taxon>
        <taxon>Pipidae</taxon>
        <taxon>Pipinae</taxon>
        <taxon>Hymenochirus</taxon>
    </lineage>
</organism>
<proteinExistence type="predicted"/>
<evidence type="ECO:0000313" key="2">
    <source>
        <dbReference type="EMBL" id="KAG8446070.1"/>
    </source>
</evidence>
<accession>A0A8T2JRQ0</accession>
<evidence type="ECO:0000256" key="1">
    <source>
        <dbReference type="SAM" id="MobiDB-lite"/>
    </source>
</evidence>
<feature type="region of interest" description="Disordered" evidence="1">
    <location>
        <begin position="28"/>
        <end position="60"/>
    </location>
</feature>